<reference evidence="1" key="1">
    <citation type="submission" date="2023-08" db="EMBL/GenBank/DDBJ databases">
        <authorList>
            <person name="Chen Y."/>
            <person name="Shah S."/>
            <person name="Dougan E. K."/>
            <person name="Thang M."/>
            <person name="Chan C."/>
        </authorList>
    </citation>
    <scope>NUCLEOTIDE SEQUENCE</scope>
</reference>
<accession>A0AA36J7S8</accession>
<comment type="caution">
    <text evidence="1">The sequence shown here is derived from an EMBL/GenBank/DDBJ whole genome shotgun (WGS) entry which is preliminary data.</text>
</comment>
<sequence>MDLDGASRSVAFTSTGLLVQTTSISGIVNPTFHVDGNTELQLSTSLSDGSLPTAYAYVGAECSTAFSGSTGERTAVEQTVLGVVSGVISFPLAVAGLDQGKIYRACIDEDGPGVQGFVDAGPLYATGVTSLTPSGLARATNQQITVTCFGVCSTDSMMYLTLSSCNTAITNGDAGVPTGEDAASQTAATALVFAGPGVNIWTWTIDATNLSPGRQFRVCADVDGAAGTKPFGDTGSMIYTSPFSEVLTKGINVATLQTVNVRCATGCSESTRVYLALRSITPSNLYVKVCDSTVNDGVMRSNGNENTGSVTLVHKSGDLWAVENIDASALIAGRYYGLCTDVDGPVANLAFGDTGFMVYVSGLEAISPQAIRQAFAQEIQLTCPYCNPNNDITQAYIALECDTSLYFGFNLPATASVNSPTNRLPGPAGVTDPDATKLYIDARTLDLGGVYHLCVDLDGSNAKMAMGDTSFVVYVTAMTSLKPWGILPAANQTVVMTCSSGCVTGVSVAYVGTDCDYTVSNGEMTALAGTRTPHASFNKPADLATDDYQVDIDAEGMIPGKHYSFCTDLDGSGSLPWGNSDLPVYASPVTKTWYYAFYSSTTSEVRLSCELCTVETRLYLIDEQNLCDFADFAGQKTGSADQAASVGVSPFGDNTGIVVGFLDTTALTTGLRFRVCIDLDGVATDYAFGDVGFQVYMAAVTASGGTISPASGQEITMTCASGCSTDTMAYLAITCDSTITDGVIVANGILNSAAVNLVGASPDWTATIDASSLQPGRHYRLCTDLDGATGTMPMGSNDFLWYVSGVSGLPHYKFGLKQQQGVLRATGQVVRLVCADCTNTSAVYLGLTCDSTDFDGSRTGGSGHGGADSSPLADYDGVWGAAFDVTGMALGVSYQLCLDMDGAGQDLAFGFTGQTIYVSAIVSTPNVAVSNSFGANLDLSCESSSACPSTALMYLARWSTECAIATSAQIFASGAAQTAAALLQGDTSTTSRYQEVDATGLAFGETYQICVDLDGFSSSTVGGATYAKTFGWTGISVYLTSVTAVTPLKIDNAAAQEITLTCINGNAGCPQSATSIYLTSEGRCEDLIYDGSQTTSNSSRTISTIVFQPTGTTQQAVQFDATALRVGDLYELCVDYDGATTSLGFGQSGVKLYVAGPMLIAAVRQLPRTVDPSSAQYVVLECSLGCSENSTAYVALTCDTSSWDGAKAATAGSNTASVPLTQVGSNMWRVDFDATGLAPGEGAQFSGDAGVSVYMNPFTPAMAMALPAASSQELILSCIWGGCSTSSGAYLALTCDISAGFPGFAKTSGGAPEVDANGEENTENGFLQASGSDWSLTLDTSLLIEGSYYVLCADMDGGPGSGQPDSNPLLVGETLEVYITSVQSLLTQVILAADQQRLVLSCTSCNETIPTEVYLSDVCDTSADGSVQAILGSRTASVTLQPLSHPLWEVLVDASHLAGGRDYRLCVDQDGNETRLRGGDAQLSVSVSGVVAVGSAPLMPGPAEARAGVQCSAQGACSSVSKVYLAKSCDTSLSTGIVSASGEEYSSSFAMSGSGTDFTVAVNTSRLQPGRHYKVCADVDGLDPLLMVDSLQEVFISPLVPGHPKIDGPWPSVQRAPAQVWA</sequence>
<evidence type="ECO:0000313" key="1">
    <source>
        <dbReference type="EMBL" id="CAJ1400089.1"/>
    </source>
</evidence>
<evidence type="ECO:0000313" key="2">
    <source>
        <dbReference type="Proteomes" id="UP001178507"/>
    </source>
</evidence>
<organism evidence="1 2">
    <name type="scientific">Effrenium voratum</name>
    <dbReference type="NCBI Taxonomy" id="2562239"/>
    <lineage>
        <taxon>Eukaryota</taxon>
        <taxon>Sar</taxon>
        <taxon>Alveolata</taxon>
        <taxon>Dinophyceae</taxon>
        <taxon>Suessiales</taxon>
        <taxon>Symbiodiniaceae</taxon>
        <taxon>Effrenium</taxon>
    </lineage>
</organism>
<proteinExistence type="predicted"/>
<name>A0AA36J7S8_9DINO</name>
<dbReference type="Proteomes" id="UP001178507">
    <property type="component" value="Unassembled WGS sequence"/>
</dbReference>
<gene>
    <name evidence="1" type="ORF">EVOR1521_LOCUS23510</name>
</gene>
<dbReference type="EMBL" id="CAUJNA010003358">
    <property type="protein sequence ID" value="CAJ1400089.1"/>
    <property type="molecule type" value="Genomic_DNA"/>
</dbReference>
<keyword evidence="2" id="KW-1185">Reference proteome</keyword>
<protein>
    <submittedName>
        <fullName evidence="1">Uncharacterized protein</fullName>
    </submittedName>
</protein>